<keyword evidence="2" id="KW-0812">Transmembrane</keyword>
<keyword evidence="2" id="KW-1133">Transmembrane helix</keyword>
<gene>
    <name evidence="3" type="ORF">PRIP_15102</name>
</gene>
<comment type="caution">
    <text evidence="3">The sequence shown here is derived from an EMBL/GenBank/DDBJ whole genome shotgun (WGS) entry which is preliminary data.</text>
</comment>
<keyword evidence="1" id="KW-0175">Coiled coil</keyword>
<dbReference type="EMBL" id="AODL01000031">
    <property type="protein sequence ID" value="EUJ42872.1"/>
    <property type="molecule type" value="Genomic_DNA"/>
</dbReference>
<keyword evidence="2" id="KW-0472">Membrane</keyword>
<dbReference type="AlphaFoldDB" id="W7D162"/>
<feature type="coiled-coil region" evidence="1">
    <location>
        <begin position="199"/>
        <end position="283"/>
    </location>
</feature>
<evidence type="ECO:0000313" key="3">
    <source>
        <dbReference type="EMBL" id="EUJ42872.1"/>
    </source>
</evidence>
<keyword evidence="4" id="KW-1185">Reference proteome</keyword>
<feature type="transmembrane region" description="Helical" evidence="2">
    <location>
        <begin position="28"/>
        <end position="46"/>
    </location>
</feature>
<evidence type="ECO:0000313" key="4">
    <source>
        <dbReference type="Proteomes" id="UP000019248"/>
    </source>
</evidence>
<dbReference type="Proteomes" id="UP000019248">
    <property type="component" value="Unassembled WGS sequence"/>
</dbReference>
<accession>W7D162</accession>
<proteinExistence type="predicted"/>
<evidence type="ECO:0000256" key="2">
    <source>
        <dbReference type="SAM" id="Phobius"/>
    </source>
</evidence>
<dbReference type="RefSeq" id="WP_036101888.1">
    <property type="nucleotide sequence ID" value="NZ_AODL01000031.1"/>
</dbReference>
<protein>
    <submittedName>
        <fullName evidence="3">Uncharacterized protein</fullName>
    </submittedName>
</protein>
<organism evidence="3 4">
    <name type="scientific">Listeria riparia FSL S10-1204</name>
    <dbReference type="NCBI Taxonomy" id="1265816"/>
    <lineage>
        <taxon>Bacteria</taxon>
        <taxon>Bacillati</taxon>
        <taxon>Bacillota</taxon>
        <taxon>Bacilli</taxon>
        <taxon>Bacillales</taxon>
        <taxon>Listeriaceae</taxon>
        <taxon>Listeria</taxon>
    </lineage>
</organism>
<dbReference type="PATRIC" id="fig|1265816.5.peg.2981"/>
<evidence type="ECO:0000256" key="1">
    <source>
        <dbReference type="SAM" id="Coils"/>
    </source>
</evidence>
<reference evidence="3 4" key="1">
    <citation type="journal article" date="2014" name="Int. J. Syst. Evol. Microbiol.">
        <title>Listeria floridensis sp. nov., Listeria aquatica sp. nov., Listeria cornellensis sp. nov., Listeria riparia sp. nov. and Listeria grandensis sp. nov., from agricultural and natural environments.</title>
        <authorList>
            <person name="den Bakker H.C."/>
            <person name="Warchocki S."/>
            <person name="Wright E.M."/>
            <person name="Allred A.F."/>
            <person name="Ahlstrom C."/>
            <person name="Manuel C.S."/>
            <person name="Stasiewicz M.J."/>
            <person name="Burrell A."/>
            <person name="Roof S."/>
            <person name="Strawn L."/>
            <person name="Fortes E.D."/>
            <person name="Nightingale K.K."/>
            <person name="Kephart D."/>
            <person name="Wiedmann M."/>
        </authorList>
    </citation>
    <scope>NUCLEOTIDE SEQUENCE [LARGE SCALE GENOMIC DNA]</scope>
    <source>
        <strain evidence="3 4">FSL S10-1204</strain>
    </source>
</reference>
<sequence length="285" mass="32653">MQNEDSWLDKKRDQWELIQAKFKRKQSIYYQVSTLLVILGFVFFLFSQPILGGEEVVQSTALGEQMELEDMNVSMFQRQMNMTGDMAQIDFVIELNMDAESAKKLSFTVQEKNNQGVNLPAKMIQGDDNFYALLVKDIPSDWSVMQIRISEAGIEDGDEAVFLMNRSDMKETATVAWKTKSDIEVNAVDYRIGLVEKEIKALEKDYLKGQKDIAKLEQEIKEKEAGKRYEIPEDIVVTDAEIGKLQTDIDSEKQGLEALTIKIKEQKERKEKLKLKKSDISQTAS</sequence>
<name>W7D162_9LIST</name>